<evidence type="ECO:0000256" key="3">
    <source>
        <dbReference type="ARBA" id="ARBA00022989"/>
    </source>
</evidence>
<feature type="region of interest" description="Disordered" evidence="5">
    <location>
        <begin position="883"/>
        <end position="912"/>
    </location>
</feature>
<sequence>MTSSAPIRQRRVSPVSVAVGILAAILFALLSAAGVYTDWLWFDQLGYATVFTNQILGQVIAFTIGFAIMAVIVAIGLMLAWKTRPIYLRMPEESPFQAYQQLLEGLRKVVMFGVPALIGLGGGLIAARQWQTAALWLNGEDFGTTDAHFGLDVGFYVFDLPFLTFSVGFVSGAVFLAALINLGVHVVYGGIRFNGRDISISKPARIQLSLLVAVYLLLQGVSLWLDQYSTVVTTGTLFTGVNYTDANAVIPGLQILALISAAVAVTFLITAFIARWRIAIISTALMVASSLVLGGLYPWIVQTFMVVPNERTLEAPYLQHNIEATRVAFGLDNVNVVDYDAKVVAEPGALRNDAKTTASIRIIDPALVSDAFRQLEQYRQYYSFPNRLHVGRYEIDGQVQDTVVAVRELNQAGLGESQSWYNSTIVYTHGFGFVAAYGNKRDTDGKPLFLQSGIPPQGALGDFEPRIYFGLNSPTYSIVGAPAGAQPLEFDFPAGDDGQRETYTTFNEDGGPSIGNMINRLAYALRFQSEQILLSDAINSESQILYNRNPLERVQQVAPYLTLDTETYPAIVDGRIKWIVDGYTTTSNYPYSNAEPFNIAILDTASETFNRGMGDVNYIRNSVKATVDAYDGKVELFAWDEQDPLLKAWTKVFPSTVKPLSEMSGELLSHVRYPADLFKMQRWVLGRYHVTDAGSFYSQQDAWMTPNDPVEGTGLGALQPPYYLTMQTPGESDSTFSIYSTFIPQSTGETTRNVLTGYLIANADAGRTGGTIAERYGQLTLLNLPRGTIVPGPGQVQNNFNADSEVSSLLNILRQGSTRVLNGNLLTLPVGGGLLYVQPVYIESTGETSYPLLQKILVAFGDQIAFEDTLELALDDLFGGDSGADSADGGTGLTPPGTPGGSDSGAPSDNPALDAALNRAKQALEDKEEALRNADWTAFGEADERLQQAIEEALRALEN</sequence>
<feature type="transmembrane region" description="Helical" evidence="6">
    <location>
        <begin position="12"/>
        <end position="35"/>
    </location>
</feature>
<dbReference type="PANTHER" id="PTHR39344">
    <property type="entry name" value="UPF0182 PROTEIN SLL1060"/>
    <property type="match status" value="1"/>
</dbReference>
<gene>
    <name evidence="7" type="ORF">UFOPK1503_00948</name>
</gene>
<keyword evidence="4 6" id="KW-0472">Membrane</keyword>
<feature type="transmembrane region" description="Helical" evidence="6">
    <location>
        <begin position="278"/>
        <end position="300"/>
    </location>
</feature>
<proteinExistence type="inferred from homology"/>
<dbReference type="HAMAP" id="MF_01600">
    <property type="entry name" value="UPF0182"/>
    <property type="match status" value="1"/>
</dbReference>
<feature type="transmembrane region" description="Helical" evidence="6">
    <location>
        <begin position="248"/>
        <end position="271"/>
    </location>
</feature>
<evidence type="ECO:0000256" key="4">
    <source>
        <dbReference type="ARBA" id="ARBA00023136"/>
    </source>
</evidence>
<keyword evidence="3 6" id="KW-1133">Transmembrane helix</keyword>
<dbReference type="Pfam" id="PF03699">
    <property type="entry name" value="UPF0182"/>
    <property type="match status" value="1"/>
</dbReference>
<evidence type="ECO:0000256" key="1">
    <source>
        <dbReference type="ARBA" id="ARBA00022475"/>
    </source>
</evidence>
<feature type="transmembrane region" description="Helical" evidence="6">
    <location>
        <begin position="55"/>
        <end position="81"/>
    </location>
</feature>
<organism evidence="7">
    <name type="scientific">freshwater metagenome</name>
    <dbReference type="NCBI Taxonomy" id="449393"/>
    <lineage>
        <taxon>unclassified sequences</taxon>
        <taxon>metagenomes</taxon>
        <taxon>ecological metagenomes</taxon>
    </lineage>
</organism>
<keyword evidence="1" id="KW-1003">Cell membrane</keyword>
<feature type="transmembrane region" description="Helical" evidence="6">
    <location>
        <begin position="162"/>
        <end position="188"/>
    </location>
</feature>
<feature type="transmembrane region" description="Helical" evidence="6">
    <location>
        <begin position="208"/>
        <end position="228"/>
    </location>
</feature>
<dbReference type="EMBL" id="CAEZST010000017">
    <property type="protein sequence ID" value="CAB4549663.1"/>
    <property type="molecule type" value="Genomic_DNA"/>
</dbReference>
<dbReference type="AlphaFoldDB" id="A0A6J6CHM1"/>
<feature type="transmembrane region" description="Helical" evidence="6">
    <location>
        <begin position="109"/>
        <end position="127"/>
    </location>
</feature>
<name>A0A6J6CHM1_9ZZZZ</name>
<evidence type="ECO:0000256" key="5">
    <source>
        <dbReference type="SAM" id="MobiDB-lite"/>
    </source>
</evidence>
<evidence type="ECO:0000256" key="2">
    <source>
        <dbReference type="ARBA" id="ARBA00022692"/>
    </source>
</evidence>
<dbReference type="GO" id="GO:0016020">
    <property type="term" value="C:membrane"/>
    <property type="evidence" value="ECO:0007669"/>
    <property type="project" value="InterPro"/>
</dbReference>
<dbReference type="GO" id="GO:0005576">
    <property type="term" value="C:extracellular region"/>
    <property type="evidence" value="ECO:0007669"/>
    <property type="project" value="TreeGrafter"/>
</dbReference>
<keyword evidence="2 6" id="KW-0812">Transmembrane</keyword>
<accession>A0A6J6CHM1</accession>
<evidence type="ECO:0000313" key="7">
    <source>
        <dbReference type="EMBL" id="CAB4549663.1"/>
    </source>
</evidence>
<protein>
    <submittedName>
        <fullName evidence="7">Unannotated protein</fullName>
    </submittedName>
</protein>
<reference evidence="7" key="1">
    <citation type="submission" date="2020-05" db="EMBL/GenBank/DDBJ databases">
        <authorList>
            <person name="Chiriac C."/>
            <person name="Salcher M."/>
            <person name="Ghai R."/>
            <person name="Kavagutti S V."/>
        </authorList>
    </citation>
    <scope>NUCLEOTIDE SEQUENCE</scope>
</reference>
<dbReference type="InterPro" id="IPR005372">
    <property type="entry name" value="UPF0182"/>
</dbReference>
<dbReference type="PANTHER" id="PTHR39344:SF1">
    <property type="entry name" value="UPF0182 PROTEIN SLL1060"/>
    <property type="match status" value="1"/>
</dbReference>
<evidence type="ECO:0000256" key="6">
    <source>
        <dbReference type="SAM" id="Phobius"/>
    </source>
</evidence>